<feature type="binding site" evidence="11">
    <location>
        <position position="336"/>
    </location>
    <ligand>
        <name>ATP</name>
        <dbReference type="ChEBI" id="CHEBI:30616"/>
    </ligand>
</feature>
<keyword evidence="6 10" id="KW-0479">Metal-binding</keyword>
<reference evidence="14" key="1">
    <citation type="submission" date="2021-01" db="EMBL/GenBank/DDBJ databases">
        <authorList>
            <person name="Corre E."/>
            <person name="Pelletier E."/>
            <person name="Niang G."/>
            <person name="Scheremetjew M."/>
            <person name="Finn R."/>
            <person name="Kale V."/>
            <person name="Holt S."/>
            <person name="Cochrane G."/>
            <person name="Meng A."/>
            <person name="Brown T."/>
            <person name="Cohen L."/>
        </authorList>
    </citation>
    <scope>NUCLEOTIDE SEQUENCE</scope>
    <source>
        <strain evidence="14">CCMP1243</strain>
    </source>
</reference>
<dbReference type="Gene3D" id="3.30.1490.80">
    <property type="match status" value="1"/>
</dbReference>
<dbReference type="SUPFAM" id="SSF52440">
    <property type="entry name" value="PreATP-grasp domain"/>
    <property type="match status" value="1"/>
</dbReference>
<feature type="binding site" evidence="11">
    <location>
        <position position="499"/>
    </location>
    <ligand>
        <name>ATP</name>
        <dbReference type="ChEBI" id="CHEBI:30616"/>
    </ligand>
</feature>
<dbReference type="InterPro" id="IPR014709">
    <property type="entry name" value="Glutathione_synthase_C_euk"/>
</dbReference>
<evidence type="ECO:0000256" key="3">
    <source>
        <dbReference type="ARBA" id="ARBA00011738"/>
    </source>
</evidence>
<dbReference type="InterPro" id="IPR037013">
    <property type="entry name" value="GSH-S_sub-bd_sf"/>
</dbReference>
<dbReference type="AlphaFoldDB" id="A0A7S2RJR4"/>
<dbReference type="Gene3D" id="1.10.1080.10">
    <property type="entry name" value="Glutathione Synthetase, Chain A, domain 3"/>
    <property type="match status" value="1"/>
</dbReference>
<dbReference type="Gene3D" id="3.30.1490.50">
    <property type="match status" value="1"/>
</dbReference>
<evidence type="ECO:0000256" key="12">
    <source>
        <dbReference type="PIRSR" id="PIRSR001558-2"/>
    </source>
</evidence>
<feature type="domain" description="Glutathione synthase substrate-binding" evidence="13">
    <location>
        <begin position="231"/>
        <end position="333"/>
    </location>
</feature>
<comment type="similarity">
    <text evidence="2 10">Belongs to the eukaryotic GSH synthase family.</text>
</comment>
<dbReference type="GO" id="GO:0043295">
    <property type="term" value="F:glutathione binding"/>
    <property type="evidence" value="ECO:0007669"/>
    <property type="project" value="UniProtKB-UniRule"/>
</dbReference>
<evidence type="ECO:0000256" key="11">
    <source>
        <dbReference type="PIRSR" id="PIRSR001558-1"/>
    </source>
</evidence>
<evidence type="ECO:0000256" key="8">
    <source>
        <dbReference type="ARBA" id="ARBA00022840"/>
    </source>
</evidence>
<evidence type="ECO:0000259" key="13">
    <source>
        <dbReference type="Pfam" id="PF03199"/>
    </source>
</evidence>
<dbReference type="NCBIfam" id="TIGR01986">
    <property type="entry name" value="glut_syn_euk"/>
    <property type="match status" value="1"/>
</dbReference>
<dbReference type="FunFam" id="3.40.50.1760:FF:000001">
    <property type="entry name" value="Glutathione synthetase"/>
    <property type="match status" value="1"/>
</dbReference>
<evidence type="ECO:0000256" key="10">
    <source>
        <dbReference type="PIRNR" id="PIRNR001558"/>
    </source>
</evidence>
<comment type="subunit">
    <text evidence="3">Homodimer.</text>
</comment>
<dbReference type="EMBL" id="HBHJ01007652">
    <property type="protein sequence ID" value="CAD9672146.1"/>
    <property type="molecule type" value="Transcribed_RNA"/>
</dbReference>
<keyword evidence="7 10" id="KW-0547">Nucleotide-binding</keyword>
<dbReference type="InterPro" id="IPR004887">
    <property type="entry name" value="GSH_synth_subst-bd"/>
</dbReference>
<comment type="cofactor">
    <cofactor evidence="10 12">
        <name>Mg(2+)</name>
        <dbReference type="ChEBI" id="CHEBI:18420"/>
    </cofactor>
    <text evidence="10 12">Binds 1 Mg(2+) ion per subunit.</text>
</comment>
<feature type="binding site" evidence="11">
    <location>
        <position position="497"/>
    </location>
    <ligand>
        <name>substrate</name>
    </ligand>
</feature>
<dbReference type="InterPro" id="IPR005615">
    <property type="entry name" value="Glutathione_synthase"/>
</dbReference>
<dbReference type="PANTHER" id="PTHR11130">
    <property type="entry name" value="GLUTATHIONE SYNTHETASE"/>
    <property type="match status" value="1"/>
</dbReference>
<dbReference type="SUPFAM" id="SSF56059">
    <property type="entry name" value="Glutathione synthetase ATP-binding domain-like"/>
    <property type="match status" value="1"/>
</dbReference>
<feature type="binding site" evidence="11">
    <location>
        <position position="247"/>
    </location>
    <ligand>
        <name>substrate</name>
    </ligand>
</feature>
<keyword evidence="4 10" id="KW-0436">Ligase</keyword>
<comment type="catalytic activity">
    <reaction evidence="10">
        <text>gamma-L-glutamyl-L-cysteine + glycine + ATP = glutathione + ADP + phosphate + H(+)</text>
        <dbReference type="Rhea" id="RHEA:13557"/>
        <dbReference type="ChEBI" id="CHEBI:15378"/>
        <dbReference type="ChEBI" id="CHEBI:30616"/>
        <dbReference type="ChEBI" id="CHEBI:43474"/>
        <dbReference type="ChEBI" id="CHEBI:57305"/>
        <dbReference type="ChEBI" id="CHEBI:57925"/>
        <dbReference type="ChEBI" id="CHEBI:58173"/>
        <dbReference type="ChEBI" id="CHEBI:456216"/>
        <dbReference type="EC" id="6.3.2.3"/>
    </reaction>
</comment>
<accession>A0A7S2RJR4</accession>
<feature type="binding site" evidence="11">
    <location>
        <begin position="396"/>
        <end position="405"/>
    </location>
    <ligand>
        <name>ATP</name>
        <dbReference type="ChEBI" id="CHEBI:30616"/>
    </ligand>
</feature>
<evidence type="ECO:0000256" key="1">
    <source>
        <dbReference type="ARBA" id="ARBA00004965"/>
    </source>
</evidence>
<feature type="binding site" evidence="11">
    <location>
        <position position="505"/>
    </location>
    <ligand>
        <name>ATP</name>
        <dbReference type="ChEBI" id="CHEBI:30616"/>
    </ligand>
</feature>
<evidence type="ECO:0000313" key="14">
    <source>
        <dbReference type="EMBL" id="CAD9672146.1"/>
    </source>
</evidence>
<feature type="binding site" evidence="11">
    <location>
        <position position="407"/>
    </location>
    <ligand>
        <name>ATP</name>
        <dbReference type="ChEBI" id="CHEBI:30616"/>
    </ligand>
</feature>
<keyword evidence="5 10" id="KW-0317">Glutathione biosynthesis</keyword>
<feature type="binding site" evidence="11">
    <location>
        <begin position="440"/>
        <end position="443"/>
    </location>
    <ligand>
        <name>ATP</name>
        <dbReference type="ChEBI" id="CHEBI:30616"/>
    </ligand>
</feature>
<dbReference type="Pfam" id="PF03199">
    <property type="entry name" value="GSH_synthase"/>
    <property type="match status" value="1"/>
</dbReference>
<gene>
    <name evidence="14" type="ORF">RMAR1173_LOCUS4915</name>
</gene>
<evidence type="ECO:0000256" key="9">
    <source>
        <dbReference type="ARBA" id="ARBA00022842"/>
    </source>
</evidence>
<dbReference type="InterPro" id="IPR014042">
    <property type="entry name" value="Glutathione_synthase_a-hlx"/>
</dbReference>
<feature type="binding site" evidence="12">
    <location>
        <position position="400"/>
    </location>
    <ligand>
        <name>Mg(2+)</name>
        <dbReference type="ChEBI" id="CHEBI:18420"/>
    </ligand>
</feature>
<dbReference type="PANTHER" id="PTHR11130:SF0">
    <property type="entry name" value="GLUTATHIONE SYNTHETASE"/>
    <property type="match status" value="1"/>
</dbReference>
<dbReference type="GO" id="GO:0005829">
    <property type="term" value="C:cytosol"/>
    <property type="evidence" value="ECO:0007669"/>
    <property type="project" value="TreeGrafter"/>
</dbReference>
<evidence type="ECO:0000256" key="4">
    <source>
        <dbReference type="ARBA" id="ARBA00022598"/>
    </source>
</evidence>
<proteinExistence type="inferred from homology"/>
<feature type="binding site" evidence="11">
    <location>
        <position position="466"/>
    </location>
    <ligand>
        <name>ATP</name>
        <dbReference type="ChEBI" id="CHEBI:30616"/>
    </ligand>
</feature>
<dbReference type="InterPro" id="IPR016185">
    <property type="entry name" value="PreATP-grasp_dom_sf"/>
</dbReference>
<protein>
    <recommendedName>
        <fullName evidence="10">Glutathione synthetase</fullName>
        <shortName evidence="10">GSH-S</shortName>
        <ecNumber evidence="10">6.3.2.3</ecNumber>
    </recommendedName>
</protein>
<dbReference type="Gene3D" id="3.40.50.1760">
    <property type="entry name" value="Glutathione synthase, substrate-binding domain superfamily, eukaryotic"/>
    <property type="match status" value="1"/>
</dbReference>
<dbReference type="InterPro" id="IPR014049">
    <property type="entry name" value="Glutathione_synthase_N_euk"/>
</dbReference>
<name>A0A7S2RJR4_9STRA</name>
<evidence type="ECO:0000256" key="7">
    <source>
        <dbReference type="ARBA" id="ARBA00022741"/>
    </source>
</evidence>
<keyword evidence="8 10" id="KW-0067">ATP-binding</keyword>
<dbReference type="EC" id="6.3.2.3" evidence="10"/>
<evidence type="ECO:0000256" key="2">
    <source>
        <dbReference type="ARBA" id="ARBA00010385"/>
    </source>
</evidence>
<dbReference type="UniPathway" id="UPA00142">
    <property type="reaction ID" value="UER00210"/>
</dbReference>
<dbReference type="PIRSF" id="PIRSF001558">
    <property type="entry name" value="GSHase"/>
    <property type="match status" value="1"/>
</dbReference>
<sequence>MAAIAATSNEAEATKSLLIDPVVEEELATEAVSWASMNGLQMVHPHHDEAATFIHAPFSLLPNVYPRQEFERAKRLSPLYNLLVDRVACDSEWLDRTLAPVLEDDPFTARLVELWKSTPHQTRRLGIHRSDYMLHGPLSRFLQIELNTIASSFGCISSRVADLHNHMLTRYGATPALLPHLQEALRRLSVTTDAENWGEAVAALHLPENPTLEALPKALAAAHAEYGKDDAVVAFVVQPGEKNVVDQRFLEGELWRKHGVRVRRVSLAQIEASAKIDASSGALALESGEEVSVVYFRAGYTPDDYPSDKEWEGRRRLELSSAIKCPCLAYHLAGTKKVQQQLAQPGEVERFLTADEASAVRESFAALHPMSTAEMGAEAWAALEDAKEHPERFVLKPQREGGGNNFYGDALRDKLIEAFPAAGEANVTAGHKGLPELILMQRIMPDLQPAVLVVRGKSTQGQTLSEFGVFGTFLAVEDEGASEPRIEVNEYGGHILRTKLDGVDEGGVATGYAVLSSPMVV</sequence>
<keyword evidence="9 10" id="KW-0460">Magnesium</keyword>
<dbReference type="Gene3D" id="3.30.470.20">
    <property type="entry name" value="ATP-grasp fold, B domain"/>
    <property type="match status" value="1"/>
</dbReference>
<evidence type="ECO:0000256" key="5">
    <source>
        <dbReference type="ARBA" id="ARBA00022684"/>
    </source>
</evidence>
<organism evidence="14">
    <name type="scientific">Rhizochromulina marina</name>
    <dbReference type="NCBI Taxonomy" id="1034831"/>
    <lineage>
        <taxon>Eukaryota</taxon>
        <taxon>Sar</taxon>
        <taxon>Stramenopiles</taxon>
        <taxon>Ochrophyta</taxon>
        <taxon>Dictyochophyceae</taxon>
        <taxon>Rhizochromulinales</taxon>
        <taxon>Rhizochromulina</taxon>
    </lineage>
</organism>
<dbReference type="Pfam" id="PF03917">
    <property type="entry name" value="GSH_synth_ATP"/>
    <property type="match status" value="1"/>
</dbReference>
<evidence type="ECO:0000256" key="6">
    <source>
        <dbReference type="ARBA" id="ARBA00022723"/>
    </source>
</evidence>
<dbReference type="GO" id="GO:0004363">
    <property type="term" value="F:glutathione synthase activity"/>
    <property type="evidence" value="ECO:0007669"/>
    <property type="project" value="UniProtKB-UniRule"/>
</dbReference>
<dbReference type="GO" id="GO:0000287">
    <property type="term" value="F:magnesium ion binding"/>
    <property type="evidence" value="ECO:0007669"/>
    <property type="project" value="UniProtKB-UniRule"/>
</dbReference>
<comment type="pathway">
    <text evidence="1 10">Sulfur metabolism; glutathione biosynthesis; glutathione from L-cysteine and L-glutamate: step 2/2.</text>
</comment>
<dbReference type="GO" id="GO:0005524">
    <property type="term" value="F:ATP binding"/>
    <property type="evidence" value="ECO:0007669"/>
    <property type="project" value="UniProtKB-UniRule"/>
</dbReference>